<keyword evidence="4" id="KW-0611">Plant defense</keyword>
<evidence type="ECO:0000259" key="9">
    <source>
        <dbReference type="Pfam" id="PF23559"/>
    </source>
</evidence>
<organism evidence="11 12">
    <name type="scientific">Papaver atlanticum</name>
    <dbReference type="NCBI Taxonomy" id="357466"/>
    <lineage>
        <taxon>Eukaryota</taxon>
        <taxon>Viridiplantae</taxon>
        <taxon>Streptophyta</taxon>
        <taxon>Embryophyta</taxon>
        <taxon>Tracheophyta</taxon>
        <taxon>Spermatophyta</taxon>
        <taxon>Magnoliopsida</taxon>
        <taxon>Ranunculales</taxon>
        <taxon>Papaveraceae</taxon>
        <taxon>Papaveroideae</taxon>
        <taxon>Papaver</taxon>
    </lineage>
</organism>
<dbReference type="FunFam" id="1.10.10.10:FF:000322">
    <property type="entry name" value="Probable disease resistance protein At1g63360"/>
    <property type="match status" value="1"/>
</dbReference>
<feature type="domain" description="Disease resistance N-terminal" evidence="8">
    <location>
        <begin position="6"/>
        <end position="97"/>
    </location>
</feature>
<evidence type="ECO:0000256" key="3">
    <source>
        <dbReference type="ARBA" id="ARBA00022741"/>
    </source>
</evidence>
<dbReference type="InterPro" id="IPR036388">
    <property type="entry name" value="WH-like_DNA-bd_sf"/>
</dbReference>
<dbReference type="GO" id="GO:0005524">
    <property type="term" value="F:ATP binding"/>
    <property type="evidence" value="ECO:0007669"/>
    <property type="project" value="UniProtKB-KW"/>
</dbReference>
<dbReference type="Gene3D" id="1.10.10.10">
    <property type="entry name" value="Winged helix-like DNA-binding domain superfamily/Winged helix DNA-binding domain"/>
    <property type="match status" value="1"/>
</dbReference>
<dbReference type="GO" id="GO:0051707">
    <property type="term" value="P:response to other organism"/>
    <property type="evidence" value="ECO:0007669"/>
    <property type="project" value="UniProtKB-ARBA"/>
</dbReference>
<dbReference type="InterPro" id="IPR038005">
    <property type="entry name" value="RX-like_CC"/>
</dbReference>
<dbReference type="Pfam" id="PF25019">
    <property type="entry name" value="LRR_R13L1-DRL21"/>
    <property type="match status" value="1"/>
</dbReference>
<keyword evidence="2" id="KW-0677">Repeat</keyword>
<name>A0AAD4SIC4_9MAGN</name>
<feature type="domain" description="NB-ARC" evidence="7">
    <location>
        <begin position="216"/>
        <end position="369"/>
    </location>
</feature>
<dbReference type="Pfam" id="PF00931">
    <property type="entry name" value="NB-ARC"/>
    <property type="match status" value="1"/>
</dbReference>
<dbReference type="Proteomes" id="UP001202328">
    <property type="component" value="Unassembled WGS sequence"/>
</dbReference>
<dbReference type="SUPFAM" id="SSF52540">
    <property type="entry name" value="P-loop containing nucleoside triphosphate hydrolases"/>
    <property type="match status" value="1"/>
</dbReference>
<dbReference type="Pfam" id="PF18052">
    <property type="entry name" value="Rx_N"/>
    <property type="match status" value="1"/>
</dbReference>
<keyword evidence="3" id="KW-0547">Nucleotide-binding</keyword>
<dbReference type="EMBL" id="JAJJMB010010543">
    <property type="protein sequence ID" value="KAI3907947.1"/>
    <property type="molecule type" value="Genomic_DNA"/>
</dbReference>
<keyword evidence="1" id="KW-0433">Leucine-rich repeat</keyword>
<dbReference type="PANTHER" id="PTHR36766">
    <property type="entry name" value="PLANT BROAD-SPECTRUM MILDEW RESISTANCE PROTEIN RPW8"/>
    <property type="match status" value="1"/>
</dbReference>
<evidence type="ECO:0000313" key="11">
    <source>
        <dbReference type="EMBL" id="KAI3907947.1"/>
    </source>
</evidence>
<dbReference type="InterPro" id="IPR027417">
    <property type="entry name" value="P-loop_NTPase"/>
</dbReference>
<evidence type="ECO:0000256" key="2">
    <source>
        <dbReference type="ARBA" id="ARBA00022737"/>
    </source>
</evidence>
<dbReference type="Gene3D" id="3.80.10.10">
    <property type="entry name" value="Ribonuclease Inhibitor"/>
    <property type="match status" value="1"/>
</dbReference>
<evidence type="ECO:0000256" key="6">
    <source>
        <dbReference type="SAM" id="MobiDB-lite"/>
    </source>
</evidence>
<dbReference type="InterPro" id="IPR056789">
    <property type="entry name" value="LRR_R13L1-DRL21"/>
</dbReference>
<feature type="domain" description="Disease resistance protein winged helix" evidence="9">
    <location>
        <begin position="457"/>
        <end position="529"/>
    </location>
</feature>
<evidence type="ECO:0000256" key="1">
    <source>
        <dbReference type="ARBA" id="ARBA00022614"/>
    </source>
</evidence>
<dbReference type="InterPro" id="IPR058922">
    <property type="entry name" value="WHD_DRP"/>
</dbReference>
<dbReference type="PANTHER" id="PTHR36766:SF40">
    <property type="entry name" value="DISEASE RESISTANCE PROTEIN RGA3"/>
    <property type="match status" value="1"/>
</dbReference>
<dbReference type="GO" id="GO:0043531">
    <property type="term" value="F:ADP binding"/>
    <property type="evidence" value="ECO:0007669"/>
    <property type="project" value="InterPro"/>
</dbReference>
<evidence type="ECO:0000259" key="8">
    <source>
        <dbReference type="Pfam" id="PF18052"/>
    </source>
</evidence>
<dbReference type="GO" id="GO:0006952">
    <property type="term" value="P:defense response"/>
    <property type="evidence" value="ECO:0007669"/>
    <property type="project" value="UniProtKB-KW"/>
</dbReference>
<evidence type="ECO:0000259" key="7">
    <source>
        <dbReference type="Pfam" id="PF00931"/>
    </source>
</evidence>
<dbReference type="Pfam" id="PF23559">
    <property type="entry name" value="WHD_DRP"/>
    <property type="match status" value="1"/>
</dbReference>
<accession>A0AAD4SIC4</accession>
<dbReference type="SUPFAM" id="SSF52058">
    <property type="entry name" value="L domain-like"/>
    <property type="match status" value="1"/>
</dbReference>
<dbReference type="InterPro" id="IPR041118">
    <property type="entry name" value="Rx_N"/>
</dbReference>
<dbReference type="CDD" id="cd14798">
    <property type="entry name" value="RX-CC_like"/>
    <property type="match status" value="1"/>
</dbReference>
<dbReference type="InterPro" id="IPR002182">
    <property type="entry name" value="NB-ARC"/>
</dbReference>
<evidence type="ECO:0000256" key="4">
    <source>
        <dbReference type="ARBA" id="ARBA00022821"/>
    </source>
</evidence>
<reference evidence="11" key="1">
    <citation type="submission" date="2022-04" db="EMBL/GenBank/DDBJ databases">
        <title>A functionally conserved STORR gene fusion in Papaver species that diverged 16.8 million years ago.</title>
        <authorList>
            <person name="Catania T."/>
        </authorList>
    </citation>
    <scope>NUCLEOTIDE SEQUENCE</scope>
    <source>
        <strain evidence="11">S-188037</strain>
    </source>
</reference>
<evidence type="ECO:0000256" key="5">
    <source>
        <dbReference type="ARBA" id="ARBA00022840"/>
    </source>
</evidence>
<keyword evidence="12" id="KW-1185">Reference proteome</keyword>
<sequence>MADVLLSFLVRELGSVIKQEIEQEVRLVVGIRIELKKLESTFKTLQAVLNDAERRRMNDELVNMWLDKLKTAAYEMEDVLDEWGTEIQRSKLEKLQQHLTNGHEDDGKNMAKKNQVSSSSSSYSCSPFSCFKKIALRHDIGIRIREIRKSLDYIKNEKDNFKFNVTLSEVLPEVSYAQSRKETSFIMVNSDIWGRDIDKNIILHKLFGIESSIQLGDPRIISIIGMGGLGKTTLAQLVFNDTNIKTHFQLPLWVSVPNPFDLGVIAKAIIREATQKDSTSSTWNALHTELCESVNGKKFLLVLDDFWTEDPNNWDPLKHLLNLGTEGSRILVTTRSDIVAWRINSCKHMLEVLSCSDSFSLLHHKAFFGKDNEKNKILEEICNKIANKCDGLPLALSLLGSLLNNKVNQSHWRYVLESRIWELKGFDHSQQLMNPAFLLSYDGLSSPLKNCFAYCSIFQKDQQIRKRTLIDLWMAQGFLNSTNNMKVPELIGEEYFLELVLRSFFQDFSVDEDGGQVFCKMHDLVHDFAQSLAKNHCYVSFNNEDTFCLNQTSSTPIHLTLIYDERDVGPNSFHNSVRKVDNVRTIQCMRHKDHSFGVGHLSSELIHPLRCLRVLKLKNMGITHLSNEIDKLIHLRYLDLSKNIDLDELPESMCNLLNLQVLKLKDCRNLFKLPKGMGRMRNMRNFDIRYSGLEYMPKGIGNWKHLHNLSTFIVSTEREGCKMKELRYHNHLKGDLAIKGLGRLNSEEEAAEAELHKKYQLNALRLSFKPSGGTLASSSSGRQVRQQKSETLVVERLMESLLEVIKPHPNLKKLTIYHNLGFRYPGWMGSIEALTNLRYLGLHNCSNCTELPSLGLLPSLEVLVIKYLEGLKAIGVEIYGGIQVDTLTVFPKLTVLEITDMSNLEVVDLGEIVEGKGEITMMPCLESLRFPTESLPSLEKLRLHFLKNLSSFPTHLPSLSHLYIRSCPSLISDSGHHHLYLPYAPDLMTLEIQEFHHSLLHLGNLAEYRELRHLNIYANLDDSIKLIPEYVQNLTKLQHLEIYSYGKEQEVGDWSILSYIPSVTLNGKKIRSINQ</sequence>
<gene>
    <name evidence="11" type="ORF">MKW98_003592</name>
</gene>
<feature type="region of interest" description="Disordered" evidence="6">
    <location>
        <begin position="101"/>
        <end position="124"/>
    </location>
</feature>
<dbReference type="InterPro" id="IPR042197">
    <property type="entry name" value="Apaf_helical"/>
</dbReference>
<comment type="caution">
    <text evidence="11">The sequence shown here is derived from an EMBL/GenBank/DDBJ whole genome shotgun (WGS) entry which is preliminary data.</text>
</comment>
<dbReference type="Gene3D" id="3.40.50.300">
    <property type="entry name" value="P-loop containing nucleotide triphosphate hydrolases"/>
    <property type="match status" value="1"/>
</dbReference>
<dbReference type="AlphaFoldDB" id="A0AAD4SIC4"/>
<protein>
    <submittedName>
        <fullName evidence="11">Uncharacterized protein</fullName>
    </submittedName>
</protein>
<dbReference type="PRINTS" id="PR00364">
    <property type="entry name" value="DISEASERSIST"/>
</dbReference>
<proteinExistence type="predicted"/>
<dbReference type="Gene3D" id="1.20.5.4130">
    <property type="match status" value="1"/>
</dbReference>
<dbReference type="Gene3D" id="1.10.8.430">
    <property type="entry name" value="Helical domain of apoptotic protease-activating factors"/>
    <property type="match status" value="1"/>
</dbReference>
<feature type="domain" description="R13L1/DRL21-like LRR repeat region" evidence="10">
    <location>
        <begin position="723"/>
        <end position="866"/>
    </location>
</feature>
<evidence type="ECO:0000313" key="12">
    <source>
        <dbReference type="Proteomes" id="UP001202328"/>
    </source>
</evidence>
<keyword evidence="5" id="KW-0067">ATP-binding</keyword>
<dbReference type="InterPro" id="IPR032675">
    <property type="entry name" value="LRR_dom_sf"/>
</dbReference>
<evidence type="ECO:0000259" key="10">
    <source>
        <dbReference type="Pfam" id="PF25019"/>
    </source>
</evidence>